<dbReference type="Pfam" id="PF01822">
    <property type="entry name" value="WSC"/>
    <property type="match status" value="1"/>
</dbReference>
<keyword evidence="2" id="KW-0472">Membrane</keyword>
<feature type="domain" description="WSC" evidence="3">
    <location>
        <begin position="264"/>
        <end position="353"/>
    </location>
</feature>
<evidence type="ECO:0000259" key="3">
    <source>
        <dbReference type="PROSITE" id="PS51212"/>
    </source>
</evidence>
<evidence type="ECO:0000313" key="5">
    <source>
        <dbReference type="Proteomes" id="UP001055172"/>
    </source>
</evidence>
<evidence type="ECO:0000256" key="2">
    <source>
        <dbReference type="SAM" id="Phobius"/>
    </source>
</evidence>
<dbReference type="AlphaFoldDB" id="A0AA37GW17"/>
<keyword evidence="1" id="KW-0677">Repeat</keyword>
<dbReference type="PROSITE" id="PS51212">
    <property type="entry name" value="WSC"/>
    <property type="match status" value="1"/>
</dbReference>
<dbReference type="PANTHER" id="PTHR45964:SF5">
    <property type="entry name" value="WSCD FAMILY MEMBER CG9164"/>
    <property type="match status" value="1"/>
</dbReference>
<name>A0AA37GW17_9PEZI</name>
<dbReference type="SMART" id="SM00321">
    <property type="entry name" value="WSC"/>
    <property type="match status" value="1"/>
</dbReference>
<accession>A0AA37GW17</accession>
<sequence length="354" mass="38905">MDAGLNPCFAIRLPGASPVHAWSLVVVLKQVSPSEFATAVHGSGNFSCIWQSFISSFRLDILAKNCSSSGIWMQPLEQKSLLDTSRPKWSTESQRYEEFEMNPSYGQRTEYTAHAAGSDAGGHTPSIQTQYSQPQTNDLSYVENGLHPVPESSSDKIVGGPQYNQYKQYSQVPIPSGQTIEPVVPNKRICGVSKAVFILWCILGFLLAILCIVAGVFGSMLARQDAQILELKNVAATKTTQPDTNATSTTAAPAATTTWVEVVDWEYIGCYEDSADRVFPDKYTLIQNQTNRLCATACSDYEYFGTEYGDQCYCSSTPPKTAAPMWNCDMHCNGAQTSEICGGYFFLSAWKKKT</sequence>
<evidence type="ECO:0000313" key="4">
    <source>
        <dbReference type="EMBL" id="GJC87889.1"/>
    </source>
</evidence>
<feature type="transmembrane region" description="Helical" evidence="2">
    <location>
        <begin position="197"/>
        <end position="222"/>
    </location>
</feature>
<proteinExistence type="predicted"/>
<keyword evidence="2" id="KW-1133">Transmembrane helix</keyword>
<organism evidence="4 5">
    <name type="scientific">Colletotrichum liriopes</name>
    <dbReference type="NCBI Taxonomy" id="708192"/>
    <lineage>
        <taxon>Eukaryota</taxon>
        <taxon>Fungi</taxon>
        <taxon>Dikarya</taxon>
        <taxon>Ascomycota</taxon>
        <taxon>Pezizomycotina</taxon>
        <taxon>Sordariomycetes</taxon>
        <taxon>Hypocreomycetidae</taxon>
        <taxon>Glomerellales</taxon>
        <taxon>Glomerellaceae</taxon>
        <taxon>Colletotrichum</taxon>
        <taxon>Colletotrichum spaethianum species complex</taxon>
    </lineage>
</organism>
<comment type="caution">
    <text evidence="4">The sequence shown here is derived from an EMBL/GenBank/DDBJ whole genome shotgun (WGS) entry which is preliminary data.</text>
</comment>
<dbReference type="EMBL" id="BPPX01000029">
    <property type="protein sequence ID" value="GJC87889.1"/>
    <property type="molecule type" value="Genomic_DNA"/>
</dbReference>
<reference evidence="4 5" key="1">
    <citation type="submission" date="2021-07" db="EMBL/GenBank/DDBJ databases">
        <title>Genome data of Colletotrichum spaethianum.</title>
        <authorList>
            <person name="Utami Y.D."/>
            <person name="Hiruma K."/>
        </authorList>
    </citation>
    <scope>NUCLEOTIDE SEQUENCE [LARGE SCALE GENOMIC DNA]</scope>
    <source>
        <strain evidence="4 5">MAFF 242679</strain>
    </source>
</reference>
<dbReference type="Proteomes" id="UP001055172">
    <property type="component" value="Unassembled WGS sequence"/>
</dbReference>
<gene>
    <name evidence="4" type="ORF">ColLi_10727</name>
</gene>
<evidence type="ECO:0000256" key="1">
    <source>
        <dbReference type="ARBA" id="ARBA00022737"/>
    </source>
</evidence>
<dbReference type="InterPro" id="IPR002889">
    <property type="entry name" value="WSC_carb-bd"/>
</dbReference>
<dbReference type="PANTHER" id="PTHR45964">
    <property type="entry name" value="WSCD FAMILY MEMBER CG9164"/>
    <property type="match status" value="1"/>
</dbReference>
<dbReference type="InterPro" id="IPR051589">
    <property type="entry name" value="Sialate-O-sulfotransferase"/>
</dbReference>
<keyword evidence="2" id="KW-0812">Transmembrane</keyword>
<protein>
    <submittedName>
        <fullName evidence="4">WSC domain-containing protein ARB_07870</fullName>
    </submittedName>
</protein>
<keyword evidence="5" id="KW-1185">Reference proteome</keyword>